<dbReference type="Proteomes" id="UP001597182">
    <property type="component" value="Unassembled WGS sequence"/>
</dbReference>
<sequence length="116" mass="12342">MDANLAFDALADPIRREILGVLAAEDECSAGAIADRITSVGRSAVSMHLKVLRVAGLVSERREGRFRFYSIDSAGSARDVLSLLHNVFRAGLQSVGGAVPDDELDGRRAVHNPGTP</sequence>
<dbReference type="InterPro" id="IPR051081">
    <property type="entry name" value="HTH_MetalResp_TranReg"/>
</dbReference>
<evidence type="ECO:0000256" key="1">
    <source>
        <dbReference type="ARBA" id="ARBA00023015"/>
    </source>
</evidence>
<dbReference type="PANTHER" id="PTHR33154:SF33">
    <property type="entry name" value="TRANSCRIPTIONAL REPRESSOR SDPR"/>
    <property type="match status" value="1"/>
</dbReference>
<protein>
    <submittedName>
        <fullName evidence="5">ArsR/SmtB family transcription factor</fullName>
    </submittedName>
</protein>
<dbReference type="CDD" id="cd00090">
    <property type="entry name" value="HTH_ARSR"/>
    <property type="match status" value="1"/>
</dbReference>
<proteinExistence type="predicted"/>
<comment type="caution">
    <text evidence="5">The sequence shown here is derived from an EMBL/GenBank/DDBJ whole genome shotgun (WGS) entry which is preliminary data.</text>
</comment>
<dbReference type="SUPFAM" id="SSF46785">
    <property type="entry name" value="Winged helix' DNA-binding domain"/>
    <property type="match status" value="1"/>
</dbReference>
<keyword evidence="6" id="KW-1185">Reference proteome</keyword>
<reference evidence="6" key="1">
    <citation type="journal article" date="2019" name="Int. J. Syst. Evol. Microbiol.">
        <title>The Global Catalogue of Microorganisms (GCM) 10K type strain sequencing project: providing services to taxonomists for standard genome sequencing and annotation.</title>
        <authorList>
            <consortium name="The Broad Institute Genomics Platform"/>
            <consortium name="The Broad Institute Genome Sequencing Center for Infectious Disease"/>
            <person name="Wu L."/>
            <person name="Ma J."/>
        </authorList>
    </citation>
    <scope>NUCLEOTIDE SEQUENCE [LARGE SCALE GENOMIC DNA]</scope>
    <source>
        <strain evidence="6">CCUG 49018</strain>
    </source>
</reference>
<evidence type="ECO:0000313" key="6">
    <source>
        <dbReference type="Proteomes" id="UP001597182"/>
    </source>
</evidence>
<dbReference type="RefSeq" id="WP_013675352.1">
    <property type="nucleotide sequence ID" value="NZ_BAABKS010000009.1"/>
</dbReference>
<evidence type="ECO:0000256" key="3">
    <source>
        <dbReference type="ARBA" id="ARBA00023163"/>
    </source>
</evidence>
<keyword evidence="1" id="KW-0805">Transcription regulation</keyword>
<dbReference type="NCBIfam" id="NF033788">
    <property type="entry name" value="HTH_metalloreg"/>
    <property type="match status" value="1"/>
</dbReference>
<evidence type="ECO:0000313" key="5">
    <source>
        <dbReference type="EMBL" id="MFD1237966.1"/>
    </source>
</evidence>
<dbReference type="InterPro" id="IPR011991">
    <property type="entry name" value="ArsR-like_HTH"/>
</dbReference>
<name>A0ABW3VTF9_9PSEU</name>
<dbReference type="SMART" id="SM00418">
    <property type="entry name" value="HTH_ARSR"/>
    <property type="match status" value="1"/>
</dbReference>
<keyword evidence="2" id="KW-0238">DNA-binding</keyword>
<gene>
    <name evidence="5" type="ORF">ACFQ34_32175</name>
</gene>
<keyword evidence="3" id="KW-0804">Transcription</keyword>
<accession>A0ABW3VTF9</accession>
<dbReference type="InterPro" id="IPR036390">
    <property type="entry name" value="WH_DNA-bd_sf"/>
</dbReference>
<dbReference type="InterPro" id="IPR036388">
    <property type="entry name" value="WH-like_DNA-bd_sf"/>
</dbReference>
<evidence type="ECO:0000259" key="4">
    <source>
        <dbReference type="PROSITE" id="PS50987"/>
    </source>
</evidence>
<dbReference type="PANTHER" id="PTHR33154">
    <property type="entry name" value="TRANSCRIPTIONAL REGULATOR, ARSR FAMILY"/>
    <property type="match status" value="1"/>
</dbReference>
<dbReference type="Gene3D" id="1.10.10.10">
    <property type="entry name" value="Winged helix-like DNA-binding domain superfamily/Winged helix DNA-binding domain"/>
    <property type="match status" value="1"/>
</dbReference>
<evidence type="ECO:0000256" key="2">
    <source>
        <dbReference type="ARBA" id="ARBA00023125"/>
    </source>
</evidence>
<dbReference type="PROSITE" id="PS50987">
    <property type="entry name" value="HTH_ARSR_2"/>
    <property type="match status" value="1"/>
</dbReference>
<dbReference type="Pfam" id="PF12840">
    <property type="entry name" value="HTH_20"/>
    <property type="match status" value="1"/>
</dbReference>
<dbReference type="PRINTS" id="PR00778">
    <property type="entry name" value="HTHARSR"/>
</dbReference>
<dbReference type="EMBL" id="JBHTMB010000323">
    <property type="protein sequence ID" value="MFD1237966.1"/>
    <property type="molecule type" value="Genomic_DNA"/>
</dbReference>
<feature type="domain" description="HTH arsR-type" evidence="4">
    <location>
        <begin position="1"/>
        <end position="95"/>
    </location>
</feature>
<organism evidence="5 6">
    <name type="scientific">Pseudonocardia benzenivorans</name>
    <dbReference type="NCBI Taxonomy" id="228005"/>
    <lineage>
        <taxon>Bacteria</taxon>
        <taxon>Bacillati</taxon>
        <taxon>Actinomycetota</taxon>
        <taxon>Actinomycetes</taxon>
        <taxon>Pseudonocardiales</taxon>
        <taxon>Pseudonocardiaceae</taxon>
        <taxon>Pseudonocardia</taxon>
    </lineage>
</organism>
<dbReference type="InterPro" id="IPR001845">
    <property type="entry name" value="HTH_ArsR_DNA-bd_dom"/>
</dbReference>